<dbReference type="Gene3D" id="3.40.50.720">
    <property type="entry name" value="NAD(P)-binding Rossmann-like Domain"/>
    <property type="match status" value="2"/>
</dbReference>
<dbReference type="SUPFAM" id="SSF51735">
    <property type="entry name" value="NAD(P)-binding Rossmann-fold domains"/>
    <property type="match status" value="2"/>
</dbReference>
<dbReference type="PANTHER" id="PTHR43833:SF11">
    <property type="entry name" value="VOLTAGE-GATED POTASSIUM CHANNEL KCH"/>
    <property type="match status" value="1"/>
</dbReference>
<dbReference type="AlphaFoldDB" id="A0A2T1C6K5"/>
<feature type="transmembrane region" description="Helical" evidence="2">
    <location>
        <begin position="294"/>
        <end position="314"/>
    </location>
</feature>
<dbReference type="Proteomes" id="UP000238762">
    <property type="component" value="Unassembled WGS sequence"/>
</dbReference>
<comment type="subcellular location">
    <subcellularLocation>
        <location evidence="1">Cell membrane</location>
        <topology evidence="1">Multi-pass membrane protein</topology>
    </subcellularLocation>
</comment>
<keyword evidence="5" id="KW-1185">Reference proteome</keyword>
<dbReference type="Pfam" id="PF02254">
    <property type="entry name" value="TrkA_N"/>
    <property type="match status" value="2"/>
</dbReference>
<evidence type="ECO:0000256" key="2">
    <source>
        <dbReference type="SAM" id="Phobius"/>
    </source>
</evidence>
<reference evidence="4 5" key="1">
    <citation type="submission" date="2018-02" db="EMBL/GenBank/DDBJ databases">
        <authorList>
            <person name="Cohen D.B."/>
            <person name="Kent A.D."/>
        </authorList>
    </citation>
    <scope>NUCLEOTIDE SEQUENCE [LARGE SCALE GENOMIC DNA]</scope>
    <source>
        <strain evidence="4 5">CCAP 1448/3</strain>
    </source>
</reference>
<keyword evidence="4" id="KW-0406">Ion transport</keyword>
<proteinExistence type="predicted"/>
<keyword evidence="2" id="KW-0812">Transmembrane</keyword>
<name>A0A2T1C6K5_9CYAN</name>
<evidence type="ECO:0000256" key="1">
    <source>
        <dbReference type="ARBA" id="ARBA00004651"/>
    </source>
</evidence>
<dbReference type="PANTHER" id="PTHR43833">
    <property type="entry name" value="POTASSIUM CHANNEL PROTEIN 2-RELATED-RELATED"/>
    <property type="match status" value="1"/>
</dbReference>
<keyword evidence="4" id="KW-0407">Ion channel</keyword>
<feature type="transmembrane region" description="Helical" evidence="2">
    <location>
        <begin position="237"/>
        <end position="256"/>
    </location>
</feature>
<dbReference type="PROSITE" id="PS51201">
    <property type="entry name" value="RCK_N"/>
    <property type="match status" value="1"/>
</dbReference>
<dbReference type="InterPro" id="IPR050721">
    <property type="entry name" value="Trk_Ktr_HKT_K-transport"/>
</dbReference>
<evidence type="ECO:0000259" key="3">
    <source>
        <dbReference type="PROSITE" id="PS51201"/>
    </source>
</evidence>
<dbReference type="GO" id="GO:0005886">
    <property type="term" value="C:plasma membrane"/>
    <property type="evidence" value="ECO:0007669"/>
    <property type="project" value="UniProtKB-SubCell"/>
</dbReference>
<dbReference type="Pfam" id="PF07885">
    <property type="entry name" value="Ion_trans_2"/>
    <property type="match status" value="1"/>
</dbReference>
<dbReference type="SUPFAM" id="SSF81324">
    <property type="entry name" value="Voltage-gated potassium channels"/>
    <property type="match status" value="1"/>
</dbReference>
<dbReference type="Gene3D" id="1.10.287.70">
    <property type="match status" value="1"/>
</dbReference>
<dbReference type="GO" id="GO:0034220">
    <property type="term" value="P:monoatomic ion transmembrane transport"/>
    <property type="evidence" value="ECO:0007669"/>
    <property type="project" value="UniProtKB-KW"/>
</dbReference>
<evidence type="ECO:0000313" key="4">
    <source>
        <dbReference type="EMBL" id="PSB03910.1"/>
    </source>
</evidence>
<keyword evidence="4" id="KW-0813">Transport</keyword>
<dbReference type="EMBL" id="PVWJ01000022">
    <property type="protein sequence ID" value="PSB03910.1"/>
    <property type="molecule type" value="Genomic_DNA"/>
</dbReference>
<protein>
    <submittedName>
        <fullName evidence="4">Potassium channel protein</fullName>
    </submittedName>
</protein>
<dbReference type="InterPro" id="IPR003148">
    <property type="entry name" value="RCK_N"/>
</dbReference>
<keyword evidence="2" id="KW-0472">Membrane</keyword>
<dbReference type="GO" id="GO:0006813">
    <property type="term" value="P:potassium ion transport"/>
    <property type="evidence" value="ECO:0007669"/>
    <property type="project" value="InterPro"/>
</dbReference>
<evidence type="ECO:0000313" key="5">
    <source>
        <dbReference type="Proteomes" id="UP000238762"/>
    </source>
</evidence>
<reference evidence="4 5" key="2">
    <citation type="submission" date="2018-03" db="EMBL/GenBank/DDBJ databases">
        <title>The ancient ancestry and fast evolution of plastids.</title>
        <authorList>
            <person name="Moore K.R."/>
            <person name="Magnabosco C."/>
            <person name="Momper L."/>
            <person name="Gold D.A."/>
            <person name="Bosak T."/>
            <person name="Fournier G.P."/>
        </authorList>
    </citation>
    <scope>NUCLEOTIDE SEQUENCE [LARGE SCALE GENOMIC DNA]</scope>
    <source>
        <strain evidence="4 5">CCAP 1448/3</strain>
    </source>
</reference>
<comment type="caution">
    <text evidence="4">The sequence shown here is derived from an EMBL/GenBank/DDBJ whole genome shotgun (WGS) entry which is preliminary data.</text>
</comment>
<dbReference type="InterPro" id="IPR036291">
    <property type="entry name" value="NAD(P)-bd_dom_sf"/>
</dbReference>
<feature type="domain" description="RCK N-terminal" evidence="3">
    <location>
        <begin position="335"/>
        <end position="454"/>
    </location>
</feature>
<dbReference type="OrthoDB" id="440986at2"/>
<sequence>MKPKIIVCGLGDTGLKIFSLLQQQGANVVGIHHQVSPDNPPKVVIGDLRDAATLGAAGILEADTLVLTANDDALNLAIVTQARVLNPKIRIVNRLFNQSLGDRLDCTLPHHTTMSVAALAAPVFAFAAQGSRAIGQLQLFNQTWPLQEEYIHEQHPWLNRLVRELWDDRTRMLIYYLPVDEQMDLISAIEAGKELQVGDRLIVATLPNIRHHRQSWGEKFWKIIASWQHLQRHGQPVAFITVALIITIVTATFIYACFDLNTSPIDALYFAVGTITGAGGDELVSSQTPDSMKIFTVVLMLVGAGVIGIFYALLTDFVLGTRFRQFWDSARIPQRDHYIICGLGGLGVQIVRQLHQQGLDVVVIERDLHNRFLHAVRAENIPVILGDASLSTTLEAAGAANAEALVAVTSDDISNLEIALSTKSLAPKLATIVRLQEPSFAQTVQQVFEFEAVLSPTELAAPSFAAAALGEKILGNGMTGNTLWVALATLITPGHPFCGQRVKQSAMAADFVPLYIETNCQTLHGWDILETCLSAGDVLYLTIPAHKLDALWRGISSTALIIKETTSHSV</sequence>
<organism evidence="4 5">
    <name type="scientific">Merismopedia glauca CCAP 1448/3</name>
    <dbReference type="NCBI Taxonomy" id="1296344"/>
    <lineage>
        <taxon>Bacteria</taxon>
        <taxon>Bacillati</taxon>
        <taxon>Cyanobacteriota</taxon>
        <taxon>Cyanophyceae</taxon>
        <taxon>Synechococcales</taxon>
        <taxon>Merismopediaceae</taxon>
        <taxon>Merismopedia</taxon>
    </lineage>
</organism>
<gene>
    <name evidence="4" type="ORF">C7B64_06235</name>
</gene>
<accession>A0A2T1C6K5</accession>
<dbReference type="InterPro" id="IPR013099">
    <property type="entry name" value="K_chnl_dom"/>
</dbReference>
<keyword evidence="2" id="KW-1133">Transmembrane helix</keyword>